<evidence type="ECO:0000256" key="1">
    <source>
        <dbReference type="SAM" id="SignalP"/>
    </source>
</evidence>
<feature type="signal peptide" evidence="1">
    <location>
        <begin position="1"/>
        <end position="24"/>
    </location>
</feature>
<dbReference type="RefSeq" id="WP_380868316.1">
    <property type="nucleotide sequence ID" value="NZ_JBHUMA010000004.1"/>
</dbReference>
<keyword evidence="1" id="KW-0732">Signal</keyword>
<gene>
    <name evidence="2" type="ORF">ACFSQ3_05660</name>
</gene>
<reference evidence="3" key="1">
    <citation type="journal article" date="2019" name="Int. J. Syst. Evol. Microbiol.">
        <title>The Global Catalogue of Microorganisms (GCM) 10K type strain sequencing project: providing services to taxonomists for standard genome sequencing and annotation.</title>
        <authorList>
            <consortium name="The Broad Institute Genomics Platform"/>
            <consortium name="The Broad Institute Genome Sequencing Center for Infectious Disease"/>
            <person name="Wu L."/>
            <person name="Ma J."/>
        </authorList>
    </citation>
    <scope>NUCLEOTIDE SEQUENCE [LARGE SCALE GENOMIC DNA]</scope>
    <source>
        <strain evidence="3">KCTC 42248</strain>
    </source>
</reference>
<dbReference type="Proteomes" id="UP001597393">
    <property type="component" value="Unassembled WGS sequence"/>
</dbReference>
<sequence>MIKLVFFCTIFLSAFIIQNCSSNAYQPPLKNRPRPDWLASEFKEVMMIERSNTAENDGFFLVNQCPSFSKDVVPVFFISAHIPLTLLKNPESFYPELDEFILIIPDWEFYDKVAADASESGISVEPATSNYYYRFRWIDGKVEIDDYYISGNGHPTIDFKNPEVPKTALTVFRREQYGSVCCPRDEKHALSSQDAAFIKNYEQQHKVKIDGTFRENNGKEGEHIVYYTLRGLNAKQKLDFLLAKNKQWQINGKHLFNPNEKRIITPIAVPIQTEGFNKFQAVAY</sequence>
<accession>A0ABW5NKK2</accession>
<name>A0ABW5NKK2_9SPHI</name>
<comment type="caution">
    <text evidence="2">The sequence shown here is derived from an EMBL/GenBank/DDBJ whole genome shotgun (WGS) entry which is preliminary data.</text>
</comment>
<keyword evidence="3" id="KW-1185">Reference proteome</keyword>
<evidence type="ECO:0000313" key="2">
    <source>
        <dbReference type="EMBL" id="MFD2598433.1"/>
    </source>
</evidence>
<dbReference type="EMBL" id="JBHUMA010000004">
    <property type="protein sequence ID" value="MFD2598433.1"/>
    <property type="molecule type" value="Genomic_DNA"/>
</dbReference>
<organism evidence="2 3">
    <name type="scientific">Sphingobacterium corticis</name>
    <dbReference type="NCBI Taxonomy" id="1812823"/>
    <lineage>
        <taxon>Bacteria</taxon>
        <taxon>Pseudomonadati</taxon>
        <taxon>Bacteroidota</taxon>
        <taxon>Sphingobacteriia</taxon>
        <taxon>Sphingobacteriales</taxon>
        <taxon>Sphingobacteriaceae</taxon>
        <taxon>Sphingobacterium</taxon>
    </lineage>
</organism>
<protein>
    <submittedName>
        <fullName evidence="2">Uncharacterized protein</fullName>
    </submittedName>
</protein>
<evidence type="ECO:0000313" key="3">
    <source>
        <dbReference type="Proteomes" id="UP001597393"/>
    </source>
</evidence>
<proteinExistence type="predicted"/>
<feature type="chain" id="PRO_5046558930" evidence="1">
    <location>
        <begin position="25"/>
        <end position="284"/>
    </location>
</feature>